<dbReference type="GO" id="GO:0016405">
    <property type="term" value="F:CoA-ligase activity"/>
    <property type="evidence" value="ECO:0007669"/>
    <property type="project" value="UniProtKB-ARBA"/>
</dbReference>
<protein>
    <submittedName>
        <fullName evidence="7">Acetyl-CoA synthetase</fullName>
    </submittedName>
</protein>
<proteinExistence type="inferred from homology"/>
<evidence type="ECO:0000259" key="6">
    <source>
        <dbReference type="Pfam" id="PF13193"/>
    </source>
</evidence>
<dbReference type="RefSeq" id="WP_155319069.1">
    <property type="nucleotide sequence ID" value="NZ_AP021874.1"/>
</dbReference>
<keyword evidence="3" id="KW-0547">Nucleotide-binding</keyword>
<dbReference type="GO" id="GO:0006633">
    <property type="term" value="P:fatty acid biosynthetic process"/>
    <property type="evidence" value="ECO:0007669"/>
    <property type="project" value="TreeGrafter"/>
</dbReference>
<accession>A0A5K7YR51</accession>
<gene>
    <name evidence="7" type="ORF">DSCA_51280</name>
</gene>
<reference evidence="7 8" key="1">
    <citation type="submission" date="2019-11" db="EMBL/GenBank/DDBJ databases">
        <title>Comparative genomics of hydrocarbon-degrading Desulfosarcina strains.</title>
        <authorList>
            <person name="Watanabe M."/>
            <person name="Kojima H."/>
            <person name="Fukui M."/>
        </authorList>
    </citation>
    <scope>NUCLEOTIDE SEQUENCE [LARGE SCALE GENOMIC DNA]</scope>
    <source>
        <strain evidence="7 8">PL12</strain>
    </source>
</reference>
<evidence type="ECO:0000256" key="1">
    <source>
        <dbReference type="ARBA" id="ARBA00006432"/>
    </source>
</evidence>
<comment type="similarity">
    <text evidence="1">Belongs to the ATP-dependent AMP-binding enzyme family.</text>
</comment>
<keyword evidence="4" id="KW-0067">ATP-binding</keyword>
<evidence type="ECO:0000256" key="2">
    <source>
        <dbReference type="ARBA" id="ARBA00022598"/>
    </source>
</evidence>
<keyword evidence="8" id="KW-1185">Reference proteome</keyword>
<dbReference type="InterPro" id="IPR045851">
    <property type="entry name" value="AMP-bd_C_sf"/>
</dbReference>
<dbReference type="GO" id="GO:0004321">
    <property type="term" value="F:fatty-acyl-CoA synthase activity"/>
    <property type="evidence" value="ECO:0007669"/>
    <property type="project" value="TreeGrafter"/>
</dbReference>
<evidence type="ECO:0000259" key="5">
    <source>
        <dbReference type="Pfam" id="PF00501"/>
    </source>
</evidence>
<dbReference type="Pfam" id="PF00501">
    <property type="entry name" value="AMP-binding"/>
    <property type="match status" value="1"/>
</dbReference>
<name>A0A5K7YR51_9BACT</name>
<feature type="domain" description="AMP-dependent synthetase/ligase" evidence="5">
    <location>
        <begin position="54"/>
        <end position="408"/>
    </location>
</feature>
<dbReference type="EMBL" id="AP021874">
    <property type="protein sequence ID" value="BBO71198.1"/>
    <property type="molecule type" value="Genomic_DNA"/>
</dbReference>
<sequence length="589" mass="66037">MGMDKLYREVMDLNMMADNGDKEAAAKAFFEKLNAMELPEYFNWADEIFEGLHVKERGDKTALIWADIATEEKKSFTYKEFAAKSNQCLNALRGAGVEKGDNMYMMVPIVPETWFASYACVKGGLVIVPTATTMTMRELQYRFESYPPDTIVSDAAFTDMMDEAIAATGVKPKIKIVLGEKEGWVSYSELDKESGEAEAAKTKPNDLLFCFFTSGTTGLPKKVGHTAASYPVGHLSTAVMAGIRPDDIHHNLSAPGWAKWAWSSFFAPLNMGATATAFNFAVLDGNQYLKTVADCKITTFCAPPTAWRMFINLDMDRFDLSTLRQSISAGEPLNPEVITQWKKYTGTEIRDFYGQTESTAMIGNPPWMAGKMRSGSFGYPSYMYDVVLVDDEGKEVTTPDEPGHICVRLDRWRALGLFTEYIGSPEKMESVFIDNYYYTGDRASFDTDGYWWFVGRADDVIKSSDYRVGPFEVESALVEHPAVGEAAVIGAPDPKRHQLVKAYVILNTGHEPSRELALELFKHTIGILAKFKIPRIIEFVTEVPKTISGKIRRIELRENEIARKDKGSGPQTNEYFYWDFPELSSKAKN</sequence>
<dbReference type="InterPro" id="IPR025110">
    <property type="entry name" value="AMP-bd_C"/>
</dbReference>
<dbReference type="SUPFAM" id="SSF56801">
    <property type="entry name" value="Acetyl-CoA synthetase-like"/>
    <property type="match status" value="1"/>
</dbReference>
<dbReference type="KEGG" id="dalk:DSCA_51280"/>
<dbReference type="AlphaFoldDB" id="A0A5K7YR51"/>
<dbReference type="Gene3D" id="3.40.50.12780">
    <property type="entry name" value="N-terminal domain of ligase-like"/>
    <property type="match status" value="1"/>
</dbReference>
<dbReference type="GO" id="GO:0015645">
    <property type="term" value="F:fatty acid ligase activity"/>
    <property type="evidence" value="ECO:0007669"/>
    <property type="project" value="TreeGrafter"/>
</dbReference>
<dbReference type="Gene3D" id="3.30.300.30">
    <property type="match status" value="1"/>
</dbReference>
<dbReference type="GO" id="GO:0005524">
    <property type="term" value="F:ATP binding"/>
    <property type="evidence" value="ECO:0007669"/>
    <property type="project" value="UniProtKB-KW"/>
</dbReference>
<evidence type="ECO:0000313" key="8">
    <source>
        <dbReference type="Proteomes" id="UP000427906"/>
    </source>
</evidence>
<dbReference type="PANTHER" id="PTHR43605:SF10">
    <property type="entry name" value="ACYL-COA SYNTHETASE MEDIUM CHAIN FAMILY MEMBER 3"/>
    <property type="match status" value="1"/>
</dbReference>
<dbReference type="GO" id="GO:0006637">
    <property type="term" value="P:acyl-CoA metabolic process"/>
    <property type="evidence" value="ECO:0007669"/>
    <property type="project" value="TreeGrafter"/>
</dbReference>
<keyword evidence="2" id="KW-0436">Ligase</keyword>
<dbReference type="Pfam" id="PF13193">
    <property type="entry name" value="AMP-binding_C"/>
    <property type="match status" value="1"/>
</dbReference>
<dbReference type="OrthoDB" id="9801302at2"/>
<organism evidence="7 8">
    <name type="scientific">Desulfosarcina alkanivorans</name>
    <dbReference type="NCBI Taxonomy" id="571177"/>
    <lineage>
        <taxon>Bacteria</taxon>
        <taxon>Pseudomonadati</taxon>
        <taxon>Thermodesulfobacteriota</taxon>
        <taxon>Desulfobacteria</taxon>
        <taxon>Desulfobacterales</taxon>
        <taxon>Desulfosarcinaceae</taxon>
        <taxon>Desulfosarcina</taxon>
    </lineage>
</organism>
<dbReference type="FunFam" id="3.30.300.30:FF:000005">
    <property type="entry name" value="Acyl-coenzyme A synthetase ACSM5, mitochondrial"/>
    <property type="match status" value="1"/>
</dbReference>
<feature type="domain" description="AMP-binding enzyme C-terminal" evidence="6">
    <location>
        <begin position="472"/>
        <end position="550"/>
    </location>
</feature>
<evidence type="ECO:0000256" key="4">
    <source>
        <dbReference type="ARBA" id="ARBA00022840"/>
    </source>
</evidence>
<dbReference type="InterPro" id="IPR000873">
    <property type="entry name" value="AMP-dep_synth/lig_dom"/>
</dbReference>
<evidence type="ECO:0000256" key="3">
    <source>
        <dbReference type="ARBA" id="ARBA00022741"/>
    </source>
</evidence>
<dbReference type="InterPro" id="IPR042099">
    <property type="entry name" value="ANL_N_sf"/>
</dbReference>
<dbReference type="PANTHER" id="PTHR43605">
    <property type="entry name" value="ACYL-COENZYME A SYNTHETASE"/>
    <property type="match status" value="1"/>
</dbReference>
<dbReference type="Proteomes" id="UP000427906">
    <property type="component" value="Chromosome"/>
</dbReference>
<dbReference type="InterPro" id="IPR051087">
    <property type="entry name" value="Mitochondrial_ACSM"/>
</dbReference>
<evidence type="ECO:0000313" key="7">
    <source>
        <dbReference type="EMBL" id="BBO71198.1"/>
    </source>
</evidence>